<dbReference type="Ensembl" id="ENSSSCT00015077816.1">
    <property type="protein sequence ID" value="ENSSSCP00015031348.1"/>
    <property type="gene ID" value="ENSSSCG00015058359.1"/>
</dbReference>
<dbReference type="AlphaFoldDB" id="A0A8D0PBA0"/>
<evidence type="ECO:0000256" key="1">
    <source>
        <dbReference type="SAM" id="MobiDB-lite"/>
    </source>
</evidence>
<evidence type="ECO:0000313" key="2">
    <source>
        <dbReference type="Ensembl" id="ENSSSCP00015031348.1"/>
    </source>
</evidence>
<feature type="region of interest" description="Disordered" evidence="1">
    <location>
        <begin position="1"/>
        <end position="32"/>
    </location>
</feature>
<evidence type="ECO:0000313" key="3">
    <source>
        <dbReference type="Proteomes" id="UP000694726"/>
    </source>
</evidence>
<proteinExistence type="predicted"/>
<feature type="compositionally biased region" description="Basic residues" evidence="1">
    <location>
        <begin position="263"/>
        <end position="273"/>
    </location>
</feature>
<accession>A0A8D0PBA0</accession>
<protein>
    <submittedName>
        <fullName evidence="2">Uncharacterized protein</fullName>
    </submittedName>
</protein>
<dbReference type="Ensembl" id="ENSSSCT00030091264.1">
    <property type="protein sequence ID" value="ENSSSCP00030041993.1"/>
    <property type="gene ID" value="ENSSSCG00030065328.1"/>
</dbReference>
<sequence>RSPLTFVCSHSRDASSTPTPQPPKRPRAHDTRLKGGNLRFRAFWAGAGPGRSGEAAVRRGAARWAPGGVRATPPGATRGLGSPGPTTCGGDHLTCPVQFQPVGVAALGHQDVGLLLVGSLLPWGRAAVATAGAAALAAAPLGEAVAVPPVRVAVAGVVAEAAVMVEEAEPQHVDHQPRHADPEDHQRLLHLVRLDEALDGLQQDGEAEAGQEDGVHQSPHHFGPDPAERVLLGGVGPPGEALGHQRHHQRQHVRQHVEGVREHRQRRGHPAHHHLQDHEHEGLPLSGLPPVWLGPRSRRLKS</sequence>
<organism evidence="2 3">
    <name type="scientific">Sus scrofa</name>
    <name type="common">Pig</name>
    <dbReference type="NCBI Taxonomy" id="9823"/>
    <lineage>
        <taxon>Eukaryota</taxon>
        <taxon>Metazoa</taxon>
        <taxon>Chordata</taxon>
        <taxon>Craniata</taxon>
        <taxon>Vertebrata</taxon>
        <taxon>Euteleostomi</taxon>
        <taxon>Mammalia</taxon>
        <taxon>Eutheria</taxon>
        <taxon>Laurasiatheria</taxon>
        <taxon>Artiodactyla</taxon>
        <taxon>Suina</taxon>
        <taxon>Suidae</taxon>
        <taxon>Sus</taxon>
    </lineage>
</organism>
<feature type="region of interest" description="Disordered" evidence="1">
    <location>
        <begin position="205"/>
        <end position="302"/>
    </location>
</feature>
<dbReference type="Proteomes" id="UP000694570">
    <property type="component" value="Unplaced"/>
</dbReference>
<name>A0A8D0PBA0_PIG</name>
<feature type="compositionally biased region" description="Basic residues" evidence="1">
    <location>
        <begin position="244"/>
        <end position="254"/>
    </location>
</feature>
<dbReference type="Proteomes" id="UP000694726">
    <property type="component" value="Unplaced"/>
</dbReference>
<feature type="region of interest" description="Disordered" evidence="1">
    <location>
        <begin position="48"/>
        <end position="85"/>
    </location>
</feature>
<reference evidence="2" key="1">
    <citation type="submission" date="2025-05" db="UniProtKB">
        <authorList>
            <consortium name="Ensembl"/>
        </authorList>
    </citation>
    <scope>IDENTIFICATION</scope>
</reference>